<evidence type="ECO:0000313" key="2">
    <source>
        <dbReference type="EMBL" id="TPP67218.1"/>
    </source>
</evidence>
<accession>A0A504ZBH3</accession>
<sequence length="119" mass="13657">MVIPGYAFASLDFVAFDKRISQLSSAVNRQMSYLAELRFSEQELQTECDQLQERISALTGEREQLLALKERTVQGQHERLVKTKARCRLYEKMLNTKFRTDKDSITACILLIFGCSVST</sequence>
<dbReference type="Proteomes" id="UP000316759">
    <property type="component" value="Unassembled WGS sequence"/>
</dbReference>
<gene>
    <name evidence="2" type="ORF">FGIG_03709</name>
</gene>
<dbReference type="OrthoDB" id="6237641at2759"/>
<keyword evidence="3" id="KW-1185">Reference proteome</keyword>
<dbReference type="AlphaFoldDB" id="A0A504ZBH3"/>
<feature type="coiled-coil region" evidence="1">
    <location>
        <begin position="34"/>
        <end position="68"/>
    </location>
</feature>
<proteinExistence type="predicted"/>
<organism evidence="2 3">
    <name type="scientific">Fasciola gigantica</name>
    <name type="common">Giant liver fluke</name>
    <dbReference type="NCBI Taxonomy" id="46835"/>
    <lineage>
        <taxon>Eukaryota</taxon>
        <taxon>Metazoa</taxon>
        <taxon>Spiralia</taxon>
        <taxon>Lophotrochozoa</taxon>
        <taxon>Platyhelminthes</taxon>
        <taxon>Trematoda</taxon>
        <taxon>Digenea</taxon>
        <taxon>Plagiorchiida</taxon>
        <taxon>Echinostomata</taxon>
        <taxon>Echinostomatoidea</taxon>
        <taxon>Fasciolidae</taxon>
        <taxon>Fasciola</taxon>
    </lineage>
</organism>
<evidence type="ECO:0000313" key="3">
    <source>
        <dbReference type="Proteomes" id="UP000316759"/>
    </source>
</evidence>
<evidence type="ECO:0000256" key="1">
    <source>
        <dbReference type="SAM" id="Coils"/>
    </source>
</evidence>
<protein>
    <submittedName>
        <fullName evidence="2">Uncharacterized protein</fullName>
    </submittedName>
</protein>
<comment type="caution">
    <text evidence="2">The sequence shown here is derived from an EMBL/GenBank/DDBJ whole genome shotgun (WGS) entry which is preliminary data.</text>
</comment>
<reference evidence="2 3" key="1">
    <citation type="submission" date="2019-04" db="EMBL/GenBank/DDBJ databases">
        <title>Annotation for the trematode Fasciola gigantica.</title>
        <authorList>
            <person name="Choi Y.-J."/>
        </authorList>
    </citation>
    <scope>NUCLEOTIDE SEQUENCE [LARGE SCALE GENOMIC DNA]</scope>
    <source>
        <strain evidence="2">Uganda_cow_1</strain>
    </source>
</reference>
<keyword evidence="1" id="KW-0175">Coiled coil</keyword>
<dbReference type="EMBL" id="SUNJ01000932">
    <property type="protein sequence ID" value="TPP67218.1"/>
    <property type="molecule type" value="Genomic_DNA"/>
</dbReference>
<name>A0A504ZBH3_FASGI</name>